<dbReference type="InterPro" id="IPR001647">
    <property type="entry name" value="HTH_TetR"/>
</dbReference>
<evidence type="ECO:0000256" key="3">
    <source>
        <dbReference type="ARBA" id="ARBA00023163"/>
    </source>
</evidence>
<reference evidence="7" key="1">
    <citation type="submission" date="2017-05" db="EMBL/GenBank/DDBJ databases">
        <title>Complete and WGS of Bordetella genogroups.</title>
        <authorList>
            <person name="Spilker T."/>
            <person name="Lipuma J."/>
        </authorList>
    </citation>
    <scope>NUCLEOTIDE SEQUENCE [LARGE SCALE GENOMIC DNA]</scope>
    <source>
        <strain evidence="7">AU8256</strain>
    </source>
</reference>
<evidence type="ECO:0000256" key="1">
    <source>
        <dbReference type="ARBA" id="ARBA00023015"/>
    </source>
</evidence>
<protein>
    <recommendedName>
        <fullName evidence="5">HTH tetR-type domain-containing protein</fullName>
    </recommendedName>
</protein>
<dbReference type="AlphaFoldDB" id="A0A261VJK1"/>
<dbReference type="EMBL" id="NEVT01000007">
    <property type="protein sequence ID" value="OZI73780.1"/>
    <property type="molecule type" value="Genomic_DNA"/>
</dbReference>
<comment type="caution">
    <text evidence="6">The sequence shown here is derived from an EMBL/GenBank/DDBJ whole genome shotgun (WGS) entry which is preliminary data.</text>
</comment>
<name>A0A261VJK1_9BORD</name>
<dbReference type="Pfam" id="PF00440">
    <property type="entry name" value="TetR_N"/>
    <property type="match status" value="1"/>
</dbReference>
<keyword evidence="3" id="KW-0804">Transcription</keyword>
<proteinExistence type="predicted"/>
<gene>
    <name evidence="6" type="ORF">CAL24_18230</name>
</gene>
<dbReference type="InterPro" id="IPR036271">
    <property type="entry name" value="Tet_transcr_reg_TetR-rel_C_sf"/>
</dbReference>
<keyword evidence="1" id="KW-0805">Transcription regulation</keyword>
<keyword evidence="2 4" id="KW-0238">DNA-binding</keyword>
<dbReference type="PRINTS" id="PR00455">
    <property type="entry name" value="HTHTETR"/>
</dbReference>
<accession>A0A261VJK1</accession>
<dbReference type="InterPro" id="IPR009057">
    <property type="entry name" value="Homeodomain-like_sf"/>
</dbReference>
<dbReference type="PROSITE" id="PS50977">
    <property type="entry name" value="HTH_TETR_2"/>
    <property type="match status" value="1"/>
</dbReference>
<dbReference type="Gene3D" id="1.10.357.10">
    <property type="entry name" value="Tetracycline Repressor, domain 2"/>
    <property type="match status" value="1"/>
</dbReference>
<evidence type="ECO:0000313" key="6">
    <source>
        <dbReference type="EMBL" id="OZI73780.1"/>
    </source>
</evidence>
<feature type="domain" description="HTH tetR-type" evidence="5">
    <location>
        <begin position="44"/>
        <end position="104"/>
    </location>
</feature>
<organism evidence="6 7">
    <name type="scientific">Bordetella genomosp. 2</name>
    <dbReference type="NCBI Taxonomy" id="1983456"/>
    <lineage>
        <taxon>Bacteria</taxon>
        <taxon>Pseudomonadati</taxon>
        <taxon>Pseudomonadota</taxon>
        <taxon>Betaproteobacteria</taxon>
        <taxon>Burkholderiales</taxon>
        <taxon>Alcaligenaceae</taxon>
        <taxon>Bordetella</taxon>
    </lineage>
</organism>
<evidence type="ECO:0000256" key="4">
    <source>
        <dbReference type="PROSITE-ProRule" id="PRU00335"/>
    </source>
</evidence>
<feature type="DNA-binding region" description="H-T-H motif" evidence="4">
    <location>
        <begin position="67"/>
        <end position="86"/>
    </location>
</feature>
<dbReference type="SUPFAM" id="SSF46689">
    <property type="entry name" value="Homeodomain-like"/>
    <property type="match status" value="1"/>
</dbReference>
<sequence>MVGHSCGRSHAAPRAGLIPLTHFLRTKPLPDIATDASRRTRKRVQTRDHIAATAFALFDAHGYEAVTMEQIAAGADVARGTLYNHFPVKEAVLAHGLHAQLARDLAPLMRTVLARDSLAGRLAVLLAASAGWWEAHRHYAMPYIRYRFQQARAGHPEDAASDMVSVYAGLIAQAQEQGELDPRQAPARLAHYLHYLYLGALMAWLADADVSLGDELARVIDFFMRGAAPAPRAR</sequence>
<dbReference type="SUPFAM" id="SSF48498">
    <property type="entry name" value="Tetracyclin repressor-like, C-terminal domain"/>
    <property type="match status" value="1"/>
</dbReference>
<dbReference type="GO" id="GO:0000976">
    <property type="term" value="F:transcription cis-regulatory region binding"/>
    <property type="evidence" value="ECO:0007669"/>
    <property type="project" value="TreeGrafter"/>
</dbReference>
<dbReference type="PANTHER" id="PTHR30055">
    <property type="entry name" value="HTH-TYPE TRANSCRIPTIONAL REGULATOR RUTR"/>
    <property type="match status" value="1"/>
</dbReference>
<evidence type="ECO:0000256" key="2">
    <source>
        <dbReference type="ARBA" id="ARBA00023125"/>
    </source>
</evidence>
<dbReference type="InterPro" id="IPR050109">
    <property type="entry name" value="HTH-type_TetR-like_transc_reg"/>
</dbReference>
<evidence type="ECO:0000313" key="7">
    <source>
        <dbReference type="Proteomes" id="UP000215633"/>
    </source>
</evidence>
<dbReference type="PANTHER" id="PTHR30055:SF234">
    <property type="entry name" value="HTH-TYPE TRANSCRIPTIONAL REGULATOR BETI"/>
    <property type="match status" value="1"/>
</dbReference>
<dbReference type="Proteomes" id="UP000215633">
    <property type="component" value="Unassembled WGS sequence"/>
</dbReference>
<dbReference type="GO" id="GO:0003700">
    <property type="term" value="F:DNA-binding transcription factor activity"/>
    <property type="evidence" value="ECO:0007669"/>
    <property type="project" value="TreeGrafter"/>
</dbReference>
<evidence type="ECO:0000259" key="5">
    <source>
        <dbReference type="PROSITE" id="PS50977"/>
    </source>
</evidence>
<keyword evidence="7" id="KW-1185">Reference proteome</keyword>